<sequence length="105" mass="11733">MLKTNRWIFFLLISIFIAALSAFPKKTIDKSTYEVSAKECPLDEFLCGDGSSSNCIRKSWRCDGEEDCSDGSDEKDCFNNDQSDPKCGFGAFMCLDGSSRCIRKS</sequence>
<evidence type="ECO:0000256" key="1">
    <source>
        <dbReference type="ARBA" id="ARBA00023157"/>
    </source>
</evidence>
<feature type="signal peptide" evidence="3">
    <location>
        <begin position="1"/>
        <end position="22"/>
    </location>
</feature>
<feature type="disulfide bond" evidence="2">
    <location>
        <begin position="62"/>
        <end position="77"/>
    </location>
</feature>
<evidence type="ECO:0000313" key="4">
    <source>
        <dbReference type="EMBL" id="CAL4084702.1"/>
    </source>
</evidence>
<dbReference type="Proteomes" id="UP001497623">
    <property type="component" value="Unassembled WGS sequence"/>
</dbReference>
<evidence type="ECO:0000256" key="3">
    <source>
        <dbReference type="SAM" id="SignalP"/>
    </source>
</evidence>
<name>A0AAV2QGK5_MEGNR</name>
<comment type="caution">
    <text evidence="2">Lacks conserved residue(s) required for the propagation of feature annotation.</text>
</comment>
<comment type="caution">
    <text evidence="4">The sequence shown here is derived from an EMBL/GenBank/DDBJ whole genome shotgun (WGS) entry which is preliminary data.</text>
</comment>
<protein>
    <submittedName>
        <fullName evidence="4">Uncharacterized protein</fullName>
    </submittedName>
</protein>
<dbReference type="Gene3D" id="4.10.400.10">
    <property type="entry name" value="Low-density Lipoprotein Receptor"/>
    <property type="match status" value="1"/>
</dbReference>
<accession>A0AAV2QGK5</accession>
<dbReference type="EMBL" id="CAXKWB010006861">
    <property type="protein sequence ID" value="CAL4084702.1"/>
    <property type="molecule type" value="Genomic_DNA"/>
</dbReference>
<dbReference type="PROSITE" id="PS50068">
    <property type="entry name" value="LDLRA_2"/>
    <property type="match status" value="1"/>
</dbReference>
<reference evidence="4 5" key="1">
    <citation type="submission" date="2024-05" db="EMBL/GenBank/DDBJ databases">
        <authorList>
            <person name="Wallberg A."/>
        </authorList>
    </citation>
    <scope>NUCLEOTIDE SEQUENCE [LARGE SCALE GENOMIC DNA]</scope>
</reference>
<feature type="chain" id="PRO_5043853259" evidence="3">
    <location>
        <begin position="23"/>
        <end position="105"/>
    </location>
</feature>
<dbReference type="Pfam" id="PF00057">
    <property type="entry name" value="Ldl_recept_a"/>
    <property type="match status" value="1"/>
</dbReference>
<dbReference type="PRINTS" id="PR00261">
    <property type="entry name" value="LDLRECEPTOR"/>
</dbReference>
<evidence type="ECO:0000256" key="2">
    <source>
        <dbReference type="PROSITE-ProRule" id="PRU00124"/>
    </source>
</evidence>
<dbReference type="SMART" id="SM00192">
    <property type="entry name" value="LDLa"/>
    <property type="match status" value="1"/>
</dbReference>
<keyword evidence="3" id="KW-0732">Signal</keyword>
<proteinExistence type="predicted"/>
<organism evidence="4 5">
    <name type="scientific">Meganyctiphanes norvegica</name>
    <name type="common">Northern krill</name>
    <name type="synonym">Thysanopoda norvegica</name>
    <dbReference type="NCBI Taxonomy" id="48144"/>
    <lineage>
        <taxon>Eukaryota</taxon>
        <taxon>Metazoa</taxon>
        <taxon>Ecdysozoa</taxon>
        <taxon>Arthropoda</taxon>
        <taxon>Crustacea</taxon>
        <taxon>Multicrustacea</taxon>
        <taxon>Malacostraca</taxon>
        <taxon>Eumalacostraca</taxon>
        <taxon>Eucarida</taxon>
        <taxon>Euphausiacea</taxon>
        <taxon>Euphausiidae</taxon>
        <taxon>Meganyctiphanes</taxon>
    </lineage>
</organism>
<dbReference type="PROSITE" id="PS01209">
    <property type="entry name" value="LDLRA_1"/>
    <property type="match status" value="1"/>
</dbReference>
<evidence type="ECO:0000313" key="5">
    <source>
        <dbReference type="Proteomes" id="UP001497623"/>
    </source>
</evidence>
<dbReference type="SUPFAM" id="SSF57424">
    <property type="entry name" value="LDL receptor-like module"/>
    <property type="match status" value="1"/>
</dbReference>
<dbReference type="InterPro" id="IPR036055">
    <property type="entry name" value="LDL_receptor-like_sf"/>
</dbReference>
<gene>
    <name evidence="4" type="ORF">MNOR_LOCUS12492</name>
</gene>
<keyword evidence="5" id="KW-1185">Reference proteome</keyword>
<keyword evidence="1 2" id="KW-1015">Disulfide bond</keyword>
<dbReference type="AlphaFoldDB" id="A0AAV2QGK5"/>
<dbReference type="InterPro" id="IPR023415">
    <property type="entry name" value="LDLR_class-A_CS"/>
</dbReference>
<dbReference type="CDD" id="cd00112">
    <property type="entry name" value="LDLa"/>
    <property type="match status" value="1"/>
</dbReference>
<dbReference type="InterPro" id="IPR002172">
    <property type="entry name" value="LDrepeatLR_classA_rpt"/>
</dbReference>